<evidence type="ECO:0000313" key="3">
    <source>
        <dbReference type="Proteomes" id="UP000073492"/>
    </source>
</evidence>
<reference evidence="2 3" key="1">
    <citation type="submission" date="2015-07" db="EMBL/GenBank/DDBJ databases">
        <title>Comparative genomics of the Sigatoka disease complex on banana suggests a link between parallel evolutionary changes in Pseudocercospora fijiensis and Pseudocercospora eumusae and increased virulence on the banana host.</title>
        <authorList>
            <person name="Chang T.-C."/>
            <person name="Salvucci A."/>
            <person name="Crous P.W."/>
            <person name="Stergiopoulos I."/>
        </authorList>
    </citation>
    <scope>NUCLEOTIDE SEQUENCE [LARGE SCALE GENOMIC DNA]</scope>
    <source>
        <strain evidence="2 3">CBS 116634</strain>
    </source>
</reference>
<protein>
    <submittedName>
        <fullName evidence="2">Uncharacterized protein</fullName>
    </submittedName>
</protein>
<dbReference type="Proteomes" id="UP000073492">
    <property type="component" value="Unassembled WGS sequence"/>
</dbReference>
<feature type="compositionally biased region" description="Polar residues" evidence="1">
    <location>
        <begin position="71"/>
        <end position="85"/>
    </location>
</feature>
<gene>
    <name evidence="2" type="ORF">AC579_183</name>
</gene>
<sequence>MGHETLEAVCTDSVAIEFPVDPEHDKLGAHKWGRWEKSLPAKDERVGSPQKLEGPEPSPQHIPSPPAHYRSLSSRALSIPSLQTP</sequence>
<proteinExistence type="predicted"/>
<feature type="compositionally biased region" description="Basic and acidic residues" evidence="1">
    <location>
        <begin position="23"/>
        <end position="46"/>
    </location>
</feature>
<feature type="compositionally biased region" description="Pro residues" evidence="1">
    <location>
        <begin position="56"/>
        <end position="66"/>
    </location>
</feature>
<keyword evidence="3" id="KW-1185">Reference proteome</keyword>
<evidence type="ECO:0000256" key="1">
    <source>
        <dbReference type="SAM" id="MobiDB-lite"/>
    </source>
</evidence>
<feature type="region of interest" description="Disordered" evidence="1">
    <location>
        <begin position="23"/>
        <end position="85"/>
    </location>
</feature>
<organism evidence="2 3">
    <name type="scientific">Pseudocercospora musae</name>
    <dbReference type="NCBI Taxonomy" id="113226"/>
    <lineage>
        <taxon>Eukaryota</taxon>
        <taxon>Fungi</taxon>
        <taxon>Dikarya</taxon>
        <taxon>Ascomycota</taxon>
        <taxon>Pezizomycotina</taxon>
        <taxon>Dothideomycetes</taxon>
        <taxon>Dothideomycetidae</taxon>
        <taxon>Mycosphaerellales</taxon>
        <taxon>Mycosphaerellaceae</taxon>
        <taxon>Pseudocercospora</taxon>
    </lineage>
</organism>
<dbReference type="AlphaFoldDB" id="A0A139I0T9"/>
<name>A0A139I0T9_9PEZI</name>
<comment type="caution">
    <text evidence="2">The sequence shown here is derived from an EMBL/GenBank/DDBJ whole genome shotgun (WGS) entry which is preliminary data.</text>
</comment>
<dbReference type="EMBL" id="LFZO01000459">
    <property type="protein sequence ID" value="KXT08344.1"/>
    <property type="molecule type" value="Genomic_DNA"/>
</dbReference>
<accession>A0A139I0T9</accession>
<evidence type="ECO:0000313" key="2">
    <source>
        <dbReference type="EMBL" id="KXT08344.1"/>
    </source>
</evidence>